<sequence length="1072" mass="115795">MKNTLSLKTSLLAGLVASSLLVAACQGVKQQTEATQTKHNITLWPQASSPVIKSPDYEAEVEAKVEALLGQMTLEQKVGQILQPEIQSIKPHEVKEYHIGSVLNGGGSMPNRIENAPPIEWVKLADAFYDASIDDSDGGIAIPIIWGTDAVHGHGNVTGATIFPHNIGLGAARNPALIEKIGEITAKEVRATGIEWIFGPTLAVAQNDLWGRTYESYSEAPAIVADYASAMVIGMQGKVDDSDFLSTNRVVATAKHFLADGGTVGGNDQGDARISEEELVQIHNAGYVPAIESGVQTVMASFSLWNGVKMHGNDYLLTQALKERMGFDGFIVGDWNGHGQVPGCTNESCPQSLNAGLDMYMVPYDWKKLYGNLISQVQSGEIAQSRLDDAVRRILRVKIRANLWAAKPSERINLATIDEVVGHASHREVARQAVRESLVLLKNKNSVLPIAANKTVLVAGDGADNIGKQSGGWSVSWQGTGNTNASFPGGTSIYKGIADAVTQGGGKATLSVDGSYKTKPDVAIVVIGEDPYAEGQGDRNSLEFEPVNKKSLELLKKLKAEGIPVVTVFISGRPMWANPEINASDAFVAAWLPGSEGQGVADVLIGNANSKPRFDFKGTLSFSWPKLPTQGLLNPTHPNYDPLFKLGYGLTYASGETGPEQLAEDVEGVDKGSTGDINFYVGRTLEPWEVFVKTPESSQRLSGPFADLGNASVRTSDMQVQEDALTFTWGGSWMSILGIEGGRGYDLSSQYKEGGVISFNFNSIDMAKGDLKVQMACGEGCTREVDITTIARDLEGKGWQSLTVPLACFAHESDDFTHITAPFNLFAGGKGQVAVANIRILRAGTQTVPCVLPKDASVTPEPLNASWAIDWWMPRHKEKLARIQQGNVDLLMIGDSITHGWEDAGKDVWAKYYAHRNAVDLGYGGDRTENVLWRLQHGEVDGINPKVAVVMIGTNNAGHRHEPSHYTAKGVAAVVAELQKRLPETKILLLGIFPRGETSEDPLRVLNTKTNTLLAKMADGEKVVYLNINKTFLDENGVLPKDIMPDLLHPNQKGYALWAKAMEPTLKKMLGE</sequence>
<feature type="signal peptide" evidence="2">
    <location>
        <begin position="1"/>
        <end position="24"/>
    </location>
</feature>
<dbReference type="CDD" id="cd01820">
    <property type="entry name" value="PAF_acetylesterase_like"/>
    <property type="match status" value="1"/>
</dbReference>
<dbReference type="Gene3D" id="3.40.50.1700">
    <property type="entry name" value="Glycoside hydrolase family 3 C-terminal domain"/>
    <property type="match status" value="1"/>
</dbReference>
<comment type="caution">
    <text evidence="7">The sequence shown here is derived from an EMBL/GenBank/DDBJ whole genome shotgun (WGS) entry which is preliminary data.</text>
</comment>
<reference evidence="7" key="1">
    <citation type="submission" date="2023-07" db="EMBL/GenBank/DDBJ databases">
        <title>Genome content predicts the carbon catabolic preferences of heterotrophic bacteria.</title>
        <authorList>
            <person name="Gralka M."/>
        </authorList>
    </citation>
    <scope>NUCLEOTIDE SEQUENCE</scope>
    <source>
        <strain evidence="7">I3M17_2</strain>
    </source>
</reference>
<evidence type="ECO:0000259" key="3">
    <source>
        <dbReference type="Pfam" id="PF00933"/>
    </source>
</evidence>
<dbReference type="InterPro" id="IPR013830">
    <property type="entry name" value="SGNH_hydro"/>
</dbReference>
<dbReference type="GO" id="GO:0009251">
    <property type="term" value="P:glucan catabolic process"/>
    <property type="evidence" value="ECO:0007669"/>
    <property type="project" value="TreeGrafter"/>
</dbReference>
<evidence type="ECO:0000313" key="7">
    <source>
        <dbReference type="EMBL" id="MDO6424790.1"/>
    </source>
</evidence>
<organism evidence="7 8">
    <name type="scientific">Saccharophagus degradans</name>
    <dbReference type="NCBI Taxonomy" id="86304"/>
    <lineage>
        <taxon>Bacteria</taxon>
        <taxon>Pseudomonadati</taxon>
        <taxon>Pseudomonadota</taxon>
        <taxon>Gammaproteobacteria</taxon>
        <taxon>Cellvibrionales</taxon>
        <taxon>Cellvibrionaceae</taxon>
        <taxon>Saccharophagus</taxon>
    </lineage>
</organism>
<name>A0AAW7XC30_9GAMM</name>
<dbReference type="InterPro" id="IPR001764">
    <property type="entry name" value="Glyco_hydro_3_N"/>
</dbReference>
<dbReference type="InterPro" id="IPR036881">
    <property type="entry name" value="Glyco_hydro_3_C_sf"/>
</dbReference>
<dbReference type="Gene3D" id="3.20.20.300">
    <property type="entry name" value="Glycoside hydrolase, family 3, N-terminal domain"/>
    <property type="match status" value="1"/>
</dbReference>
<feature type="domain" description="Glycoside hydrolase family 3 C-terminal" evidence="4">
    <location>
        <begin position="438"/>
        <end position="652"/>
    </location>
</feature>
<dbReference type="InterPro" id="IPR002772">
    <property type="entry name" value="Glyco_hydro_3_C"/>
</dbReference>
<dbReference type="AlphaFoldDB" id="A0AAW7XC30"/>
<protein>
    <submittedName>
        <fullName evidence="7">Glycoside hydrolase family 3 N-terminal domain-containing protein</fullName>
    </submittedName>
</protein>
<accession>A0AAW7XC30</accession>
<dbReference type="InterPro" id="IPR051915">
    <property type="entry name" value="Cellulose_Degrad_GH3"/>
</dbReference>
<dbReference type="PANTHER" id="PTHR30620:SF77">
    <property type="entry name" value="LYSOSOMAL BETA GLUCOSIDASE-LIKE"/>
    <property type="match status" value="1"/>
</dbReference>
<dbReference type="GO" id="GO:0016788">
    <property type="term" value="F:hydrolase activity, acting on ester bonds"/>
    <property type="evidence" value="ECO:0007669"/>
    <property type="project" value="UniProtKB-ARBA"/>
</dbReference>
<dbReference type="EMBL" id="JAUOPB010000018">
    <property type="protein sequence ID" value="MDO6424790.1"/>
    <property type="molecule type" value="Genomic_DNA"/>
</dbReference>
<gene>
    <name evidence="7" type="ORF">Q4521_20030</name>
</gene>
<keyword evidence="1 7" id="KW-0378">Hydrolase</keyword>
<dbReference type="InterPro" id="IPR036514">
    <property type="entry name" value="SGNH_hydro_sf"/>
</dbReference>
<dbReference type="InterPro" id="IPR041443">
    <property type="entry name" value="Exop_C"/>
</dbReference>
<evidence type="ECO:0000259" key="4">
    <source>
        <dbReference type="Pfam" id="PF01915"/>
    </source>
</evidence>
<feature type="domain" description="Glycoside hydrolase family 3 N-terminal" evidence="3">
    <location>
        <begin position="73"/>
        <end position="397"/>
    </location>
</feature>
<dbReference type="Pfam" id="PF13472">
    <property type="entry name" value="Lipase_GDSL_2"/>
    <property type="match status" value="1"/>
</dbReference>
<dbReference type="InterPro" id="IPR008979">
    <property type="entry name" value="Galactose-bd-like_sf"/>
</dbReference>
<evidence type="ECO:0000256" key="1">
    <source>
        <dbReference type="ARBA" id="ARBA00022801"/>
    </source>
</evidence>
<dbReference type="SUPFAM" id="SSF51445">
    <property type="entry name" value="(Trans)glycosidases"/>
    <property type="match status" value="1"/>
</dbReference>
<dbReference type="RefSeq" id="WP_303493999.1">
    <property type="nucleotide sequence ID" value="NZ_JAUOPB010000018.1"/>
</dbReference>
<keyword evidence="2" id="KW-0732">Signal</keyword>
<dbReference type="Pfam" id="PF18559">
    <property type="entry name" value="Exop_C"/>
    <property type="match status" value="1"/>
</dbReference>
<evidence type="ECO:0000259" key="6">
    <source>
        <dbReference type="Pfam" id="PF18559"/>
    </source>
</evidence>
<dbReference type="SUPFAM" id="SSF52279">
    <property type="entry name" value="Beta-D-glucan exohydrolase, C-terminal domain"/>
    <property type="match status" value="1"/>
</dbReference>
<feature type="domain" description="SGNH hydrolase-type esterase" evidence="5">
    <location>
        <begin position="893"/>
        <end position="1057"/>
    </location>
</feature>
<dbReference type="GO" id="GO:0008422">
    <property type="term" value="F:beta-glucosidase activity"/>
    <property type="evidence" value="ECO:0007669"/>
    <property type="project" value="TreeGrafter"/>
</dbReference>
<proteinExistence type="predicted"/>
<evidence type="ECO:0000256" key="2">
    <source>
        <dbReference type="SAM" id="SignalP"/>
    </source>
</evidence>
<dbReference type="PRINTS" id="PR00133">
    <property type="entry name" value="GLHYDRLASE3"/>
</dbReference>
<dbReference type="Pfam" id="PF00933">
    <property type="entry name" value="Glyco_hydro_3"/>
    <property type="match status" value="1"/>
</dbReference>
<dbReference type="InterPro" id="IPR036962">
    <property type="entry name" value="Glyco_hydro_3_N_sf"/>
</dbReference>
<evidence type="ECO:0000259" key="5">
    <source>
        <dbReference type="Pfam" id="PF13472"/>
    </source>
</evidence>
<evidence type="ECO:0000313" key="8">
    <source>
        <dbReference type="Proteomes" id="UP001169760"/>
    </source>
</evidence>
<dbReference type="InterPro" id="IPR017853">
    <property type="entry name" value="GH"/>
</dbReference>
<dbReference type="SUPFAM" id="SSF52266">
    <property type="entry name" value="SGNH hydrolase"/>
    <property type="match status" value="1"/>
</dbReference>
<dbReference type="PANTHER" id="PTHR30620">
    <property type="entry name" value="PERIPLASMIC BETA-GLUCOSIDASE-RELATED"/>
    <property type="match status" value="1"/>
</dbReference>
<dbReference type="Gene3D" id="3.40.50.1110">
    <property type="entry name" value="SGNH hydrolase"/>
    <property type="match status" value="1"/>
</dbReference>
<dbReference type="Gene3D" id="2.60.120.430">
    <property type="entry name" value="Galactose-binding lectin"/>
    <property type="match status" value="1"/>
</dbReference>
<dbReference type="Pfam" id="PF01915">
    <property type="entry name" value="Glyco_hydro_3_C"/>
    <property type="match status" value="1"/>
</dbReference>
<dbReference type="SUPFAM" id="SSF49785">
    <property type="entry name" value="Galactose-binding domain-like"/>
    <property type="match status" value="1"/>
</dbReference>
<feature type="domain" description="ExoP galactose-binding-like" evidence="6">
    <location>
        <begin position="686"/>
        <end position="840"/>
    </location>
</feature>
<feature type="chain" id="PRO_5043476898" evidence="2">
    <location>
        <begin position="25"/>
        <end position="1072"/>
    </location>
</feature>
<dbReference type="Proteomes" id="UP001169760">
    <property type="component" value="Unassembled WGS sequence"/>
</dbReference>
<dbReference type="PROSITE" id="PS51257">
    <property type="entry name" value="PROKAR_LIPOPROTEIN"/>
    <property type="match status" value="1"/>
</dbReference>